<name>A0ABX0GWJ1_9ACTN</name>
<keyword evidence="6" id="KW-1185">Reference proteome</keyword>
<evidence type="ECO:0000259" key="4">
    <source>
        <dbReference type="SMART" id="SM00226"/>
    </source>
</evidence>
<dbReference type="Gene3D" id="3.40.50.2300">
    <property type="match status" value="1"/>
</dbReference>
<dbReference type="InterPro" id="IPR023485">
    <property type="entry name" value="Ptyr_pPase"/>
</dbReference>
<evidence type="ECO:0000313" key="6">
    <source>
        <dbReference type="Proteomes" id="UP000800981"/>
    </source>
</evidence>
<dbReference type="Pfam" id="PF01451">
    <property type="entry name" value="LMWPc"/>
    <property type="match status" value="1"/>
</dbReference>
<dbReference type="InterPro" id="IPR050438">
    <property type="entry name" value="LMW_PTPase"/>
</dbReference>
<dbReference type="SMART" id="SM00226">
    <property type="entry name" value="LMWPc"/>
    <property type="match status" value="1"/>
</dbReference>
<dbReference type="InterPro" id="IPR036196">
    <property type="entry name" value="Ptyr_pPase_sf"/>
</dbReference>
<evidence type="ECO:0000256" key="2">
    <source>
        <dbReference type="ARBA" id="ARBA00022801"/>
    </source>
</evidence>
<accession>A0ABX0GWJ1</accession>
<sequence length="186" mass="19930">MTRAADPVRVLFVCTGNICRSPAAAALAESLSDGAVLATSAGTAPVTGAEVHPFTLAALQRRGVHFAGPAGRPITRRLVESADLVLGMTRGHRAHAVRTYPPVLRRAFTLRELSRLVARAEAPTEAGAREWALDVGRWRGLAADGDDDVMDPIRGPAQAHEEVVALLERELRVVLAPLARIARVRR</sequence>
<dbReference type="EMBL" id="JAANNP010000025">
    <property type="protein sequence ID" value="NHC15342.1"/>
    <property type="molecule type" value="Genomic_DNA"/>
</dbReference>
<dbReference type="PANTHER" id="PTHR11717">
    <property type="entry name" value="LOW MOLECULAR WEIGHT PROTEIN TYROSINE PHOSPHATASE"/>
    <property type="match status" value="1"/>
</dbReference>
<dbReference type="RefSeq" id="WP_166283662.1">
    <property type="nucleotide sequence ID" value="NZ_JAANNP010000025.1"/>
</dbReference>
<dbReference type="Proteomes" id="UP000800981">
    <property type="component" value="Unassembled WGS sequence"/>
</dbReference>
<evidence type="ECO:0000313" key="5">
    <source>
        <dbReference type="EMBL" id="NHC15342.1"/>
    </source>
</evidence>
<keyword evidence="2" id="KW-0378">Hydrolase</keyword>
<gene>
    <name evidence="5" type="ORF">G9H71_16290</name>
</gene>
<feature type="domain" description="Phosphotyrosine protein phosphatase I" evidence="4">
    <location>
        <begin position="8"/>
        <end position="177"/>
    </location>
</feature>
<dbReference type="SUPFAM" id="SSF52788">
    <property type="entry name" value="Phosphotyrosine protein phosphatases I"/>
    <property type="match status" value="1"/>
</dbReference>
<protein>
    <submittedName>
        <fullName evidence="5">Low molecular weight phosphatase family protein</fullName>
    </submittedName>
</protein>
<dbReference type="InterPro" id="IPR017867">
    <property type="entry name" value="Tyr_phospatase_low_mol_wt"/>
</dbReference>
<dbReference type="PRINTS" id="PR00719">
    <property type="entry name" value="LMWPTPASE"/>
</dbReference>
<proteinExistence type="inferred from homology"/>
<reference evidence="5 6" key="1">
    <citation type="submission" date="2020-03" db="EMBL/GenBank/DDBJ databases">
        <title>Two novel Motilibacter sp.</title>
        <authorList>
            <person name="Liu S."/>
        </authorList>
    </citation>
    <scope>NUCLEOTIDE SEQUENCE [LARGE SCALE GENOMIC DNA]</scope>
    <source>
        <strain evidence="5 6">E257</strain>
    </source>
</reference>
<evidence type="ECO:0000256" key="1">
    <source>
        <dbReference type="ARBA" id="ARBA00011063"/>
    </source>
</evidence>
<dbReference type="PANTHER" id="PTHR11717:SF31">
    <property type="entry name" value="LOW MOLECULAR WEIGHT PROTEIN-TYROSINE-PHOSPHATASE ETP-RELATED"/>
    <property type="match status" value="1"/>
</dbReference>
<comment type="similarity">
    <text evidence="1">Belongs to the low molecular weight phosphotyrosine protein phosphatase family.</text>
</comment>
<comment type="caution">
    <text evidence="5">The sequence shown here is derived from an EMBL/GenBank/DDBJ whole genome shotgun (WGS) entry which is preliminary data.</text>
</comment>
<keyword evidence="3" id="KW-0904">Protein phosphatase</keyword>
<organism evidence="5 6">
    <name type="scientific">Motilibacter deserti</name>
    <dbReference type="NCBI Taxonomy" id="2714956"/>
    <lineage>
        <taxon>Bacteria</taxon>
        <taxon>Bacillati</taxon>
        <taxon>Actinomycetota</taxon>
        <taxon>Actinomycetes</taxon>
        <taxon>Motilibacterales</taxon>
        <taxon>Motilibacteraceae</taxon>
        <taxon>Motilibacter</taxon>
    </lineage>
</organism>
<evidence type="ECO:0000256" key="3">
    <source>
        <dbReference type="ARBA" id="ARBA00022912"/>
    </source>
</evidence>